<feature type="signal peptide" evidence="1">
    <location>
        <begin position="1"/>
        <end position="18"/>
    </location>
</feature>
<dbReference type="Gene3D" id="3.30.430.10">
    <property type="entry name" value="Killer Toxin P4, subunit A"/>
    <property type="match status" value="1"/>
</dbReference>
<organism evidence="3 4">
    <name type="scientific">Hypocrea atroviridis (strain ATCC 20476 / IMI 206040)</name>
    <name type="common">Trichoderma atroviride</name>
    <dbReference type="NCBI Taxonomy" id="452589"/>
    <lineage>
        <taxon>Eukaryota</taxon>
        <taxon>Fungi</taxon>
        <taxon>Dikarya</taxon>
        <taxon>Ascomycota</taxon>
        <taxon>Pezizomycotina</taxon>
        <taxon>Sordariomycetes</taxon>
        <taxon>Hypocreomycetidae</taxon>
        <taxon>Hypocreales</taxon>
        <taxon>Hypocreaceae</taxon>
        <taxon>Trichoderma</taxon>
    </lineage>
</organism>
<dbReference type="OrthoDB" id="4177994at2759"/>
<dbReference type="SUPFAM" id="SSF55221">
    <property type="entry name" value="Yeast killer toxins"/>
    <property type="match status" value="1"/>
</dbReference>
<dbReference type="Pfam" id="PF09044">
    <property type="entry name" value="Kp4"/>
    <property type="match status" value="1"/>
</dbReference>
<reference evidence="3 4" key="1">
    <citation type="journal article" date="2011" name="Genome Biol.">
        <title>Comparative genome sequence analysis underscores mycoparasitism as the ancestral life style of Trichoderma.</title>
        <authorList>
            <person name="Kubicek C.P."/>
            <person name="Herrera-Estrella A."/>
            <person name="Seidl-Seiboth V."/>
            <person name="Martinez D.A."/>
            <person name="Druzhinina I.S."/>
            <person name="Thon M."/>
            <person name="Zeilinger S."/>
            <person name="Casas-Flores S."/>
            <person name="Horwitz B.A."/>
            <person name="Mukherjee P.K."/>
            <person name="Mukherjee M."/>
            <person name="Kredics L."/>
            <person name="Alcaraz L.D."/>
            <person name="Aerts A."/>
            <person name="Antal Z."/>
            <person name="Atanasova L."/>
            <person name="Cervantes-Badillo M.G."/>
            <person name="Challacombe J."/>
            <person name="Chertkov O."/>
            <person name="McCluskey K."/>
            <person name="Coulpier F."/>
            <person name="Deshpande N."/>
            <person name="von Doehren H."/>
            <person name="Ebbole D.J."/>
            <person name="Esquivel-Naranjo E.U."/>
            <person name="Fekete E."/>
            <person name="Flipphi M."/>
            <person name="Glaser F."/>
            <person name="Gomez-Rodriguez E.Y."/>
            <person name="Gruber S."/>
            <person name="Han C."/>
            <person name="Henrissat B."/>
            <person name="Hermosa R."/>
            <person name="Hernandez-Onate M."/>
            <person name="Karaffa L."/>
            <person name="Kosti I."/>
            <person name="Le Crom S."/>
            <person name="Lindquist E."/>
            <person name="Lucas S."/>
            <person name="Luebeck M."/>
            <person name="Luebeck P.S."/>
            <person name="Margeot A."/>
            <person name="Metz B."/>
            <person name="Misra M."/>
            <person name="Nevalainen H."/>
            <person name="Omann M."/>
            <person name="Packer N."/>
            <person name="Perrone G."/>
            <person name="Uresti-Rivera E.E."/>
            <person name="Salamov A."/>
            <person name="Schmoll M."/>
            <person name="Seiboth B."/>
            <person name="Shapiro H."/>
            <person name="Sukno S."/>
            <person name="Tamayo-Ramos J.A."/>
            <person name="Tisch D."/>
            <person name="Wiest A."/>
            <person name="Wilkinson H.H."/>
            <person name="Zhang M."/>
            <person name="Coutinho P.M."/>
            <person name="Kenerley C.M."/>
            <person name="Monte E."/>
            <person name="Baker S.E."/>
            <person name="Grigoriev I.V."/>
        </authorList>
    </citation>
    <scope>NUCLEOTIDE SEQUENCE [LARGE SCALE GENOMIC DNA]</scope>
    <source>
        <strain evidence="4">ATCC 20476 / IMI 206040</strain>
    </source>
</reference>
<dbReference type="eggNOG" id="ENOG502SU2G">
    <property type="taxonomic scope" value="Eukaryota"/>
</dbReference>
<dbReference type="Proteomes" id="UP000005426">
    <property type="component" value="Unassembled WGS sequence"/>
</dbReference>
<evidence type="ECO:0000259" key="2">
    <source>
        <dbReference type="Pfam" id="PF09044"/>
    </source>
</evidence>
<comment type="caution">
    <text evidence="3">The sequence shown here is derived from an EMBL/GenBank/DDBJ whole genome shotgun (WGS) entry which is preliminary data.</text>
</comment>
<accession>G9NMK3</accession>
<dbReference type="AlphaFoldDB" id="G9NMK3"/>
<gene>
    <name evidence="3" type="ORF">TRIATDRAFT_46849</name>
</gene>
<dbReference type="GeneID" id="25784758"/>
<evidence type="ECO:0000313" key="4">
    <source>
        <dbReference type="Proteomes" id="UP000005426"/>
    </source>
</evidence>
<sequence length="139" mass="14268">MLFKLAITIIASTAGVSALGINCEGSAYCSGVLGNPGANDEPLPDMVDIIDYGIDDNRWYAAGEHIACDQPSGVCAFVQKTSGAMGTDIARVVRDLANHGCTVCGSVPLGFPGTNDVNNGEVTFNFVGLDDMGSCSGLC</sequence>
<dbReference type="InterPro" id="IPR011329">
    <property type="entry name" value="Killer_tox_Kp4/SMK"/>
</dbReference>
<dbReference type="InterPro" id="IPR015131">
    <property type="entry name" value="Killer_tox_Kp4"/>
</dbReference>
<dbReference type="EMBL" id="ABDG02000019">
    <property type="protein sequence ID" value="EHK48133.1"/>
    <property type="molecule type" value="Genomic_DNA"/>
</dbReference>
<dbReference type="OMA" id="GYCAFLQ"/>
<feature type="domain" description="Killer toxin Kp4" evidence="2">
    <location>
        <begin position="9"/>
        <end position="127"/>
    </location>
</feature>
<evidence type="ECO:0000256" key="1">
    <source>
        <dbReference type="SAM" id="SignalP"/>
    </source>
</evidence>
<proteinExistence type="predicted"/>
<feature type="chain" id="PRO_5003525077" description="Killer toxin Kp4 domain-containing protein" evidence="1">
    <location>
        <begin position="19"/>
        <end position="139"/>
    </location>
</feature>
<keyword evidence="1" id="KW-0732">Signal</keyword>
<protein>
    <recommendedName>
        <fullName evidence="2">Killer toxin Kp4 domain-containing protein</fullName>
    </recommendedName>
</protein>
<dbReference type="HOGENOM" id="CLU_123452_0_0_1"/>
<evidence type="ECO:0000313" key="3">
    <source>
        <dbReference type="EMBL" id="EHK48133.1"/>
    </source>
</evidence>
<keyword evidence="4" id="KW-1185">Reference proteome</keyword>
<name>G9NMK3_HYPAI</name>
<dbReference type="KEGG" id="tatv:25784758"/>
<dbReference type="GO" id="GO:0005576">
    <property type="term" value="C:extracellular region"/>
    <property type="evidence" value="ECO:0007669"/>
    <property type="project" value="InterPro"/>
</dbReference>